<reference evidence="2 3" key="1">
    <citation type="submission" date="2019-02" db="EMBL/GenBank/DDBJ databases">
        <title>Deep-cultivation of Planctomycetes and their phenomic and genomic characterization uncovers novel biology.</title>
        <authorList>
            <person name="Wiegand S."/>
            <person name="Jogler M."/>
            <person name="Boedeker C."/>
            <person name="Pinto D."/>
            <person name="Vollmers J."/>
            <person name="Rivas-Marin E."/>
            <person name="Kohn T."/>
            <person name="Peeters S.H."/>
            <person name="Heuer A."/>
            <person name="Rast P."/>
            <person name="Oberbeckmann S."/>
            <person name="Bunk B."/>
            <person name="Jeske O."/>
            <person name="Meyerdierks A."/>
            <person name="Storesund J.E."/>
            <person name="Kallscheuer N."/>
            <person name="Luecker S."/>
            <person name="Lage O.M."/>
            <person name="Pohl T."/>
            <person name="Merkel B.J."/>
            <person name="Hornburger P."/>
            <person name="Mueller R.-W."/>
            <person name="Bruemmer F."/>
            <person name="Labrenz M."/>
            <person name="Spormann A.M."/>
            <person name="Op den Camp H."/>
            <person name="Overmann J."/>
            <person name="Amann R."/>
            <person name="Jetten M.S.M."/>
            <person name="Mascher T."/>
            <person name="Medema M.H."/>
            <person name="Devos D.P."/>
            <person name="Kaster A.-K."/>
            <person name="Ovreas L."/>
            <person name="Rohde M."/>
            <person name="Galperin M.Y."/>
            <person name="Jogler C."/>
        </authorList>
    </citation>
    <scope>NUCLEOTIDE SEQUENCE [LARGE SCALE GENOMIC DNA]</scope>
    <source>
        <strain evidence="2 3">K22_7</strain>
    </source>
</reference>
<keyword evidence="3" id="KW-1185">Reference proteome</keyword>
<feature type="transmembrane region" description="Helical" evidence="1">
    <location>
        <begin position="42"/>
        <end position="75"/>
    </location>
</feature>
<gene>
    <name evidence="2" type="ORF">K227x_28870</name>
</gene>
<organism evidence="2 3">
    <name type="scientific">Rubripirellula lacrimiformis</name>
    <dbReference type="NCBI Taxonomy" id="1930273"/>
    <lineage>
        <taxon>Bacteria</taxon>
        <taxon>Pseudomonadati</taxon>
        <taxon>Planctomycetota</taxon>
        <taxon>Planctomycetia</taxon>
        <taxon>Pirellulales</taxon>
        <taxon>Pirellulaceae</taxon>
        <taxon>Rubripirellula</taxon>
    </lineage>
</organism>
<protein>
    <recommendedName>
        <fullName evidence="4">Glycerophosphoryl diester phosphodiesterase membrane domain-containing protein</fullName>
    </recommendedName>
</protein>
<keyword evidence="1" id="KW-0812">Transmembrane</keyword>
<proteinExistence type="predicted"/>
<feature type="transmembrane region" description="Helical" evidence="1">
    <location>
        <begin position="101"/>
        <end position="127"/>
    </location>
</feature>
<dbReference type="OrthoDB" id="276595at2"/>
<evidence type="ECO:0008006" key="4">
    <source>
        <dbReference type="Google" id="ProtNLM"/>
    </source>
</evidence>
<dbReference type="KEGG" id="rlc:K227x_28870"/>
<evidence type="ECO:0000313" key="3">
    <source>
        <dbReference type="Proteomes" id="UP000318538"/>
    </source>
</evidence>
<sequence>MSQANPYAPTTSIPINDTDIRRVAIRPIGLLKRSWRMLGDQYWLFLGITFGGILIGSVVPFGLILGPMLVGIYLCYLSLERREKVEFGTVFKGFDFFKESFIATLCLIALTMVVMIPFMIAMAVLIMPTFAQAAQNNQPPSFPVAIFLMYPLMLMANIVITLPFIFTFQLIADRNLSAMEAIKASIQGVRKNLWGIVWFFALLMIISFALACMCYVPAILFLPVSFGSLFLLYRDIYPHQGGADPAANTFG</sequence>
<dbReference type="AlphaFoldDB" id="A0A517NBH9"/>
<keyword evidence="1" id="KW-0472">Membrane</keyword>
<evidence type="ECO:0000313" key="2">
    <source>
        <dbReference type="EMBL" id="QDT04495.1"/>
    </source>
</evidence>
<dbReference type="EMBL" id="CP036525">
    <property type="protein sequence ID" value="QDT04495.1"/>
    <property type="molecule type" value="Genomic_DNA"/>
</dbReference>
<evidence type="ECO:0000256" key="1">
    <source>
        <dbReference type="SAM" id="Phobius"/>
    </source>
</evidence>
<feature type="transmembrane region" description="Helical" evidence="1">
    <location>
        <begin position="193"/>
        <end position="222"/>
    </location>
</feature>
<name>A0A517NBH9_9BACT</name>
<feature type="transmembrane region" description="Helical" evidence="1">
    <location>
        <begin position="147"/>
        <end position="172"/>
    </location>
</feature>
<accession>A0A517NBH9</accession>
<dbReference type="RefSeq" id="WP_145170134.1">
    <property type="nucleotide sequence ID" value="NZ_CP036525.1"/>
</dbReference>
<keyword evidence="1" id="KW-1133">Transmembrane helix</keyword>
<dbReference type="Proteomes" id="UP000318538">
    <property type="component" value="Chromosome"/>
</dbReference>